<feature type="non-terminal residue" evidence="3">
    <location>
        <position position="1"/>
    </location>
</feature>
<reference evidence="3" key="2">
    <citation type="journal article" date="2023" name="BMC Genomics">
        <title>Pest status, molecular evolution, and epigenetic factors derived from the genome assembly of Frankliniella fusca, a thysanopteran phytovirus vector.</title>
        <authorList>
            <person name="Catto M.A."/>
            <person name="Labadie P.E."/>
            <person name="Jacobson A.L."/>
            <person name="Kennedy G.G."/>
            <person name="Srinivasan R."/>
            <person name="Hunt B.G."/>
        </authorList>
    </citation>
    <scope>NUCLEOTIDE SEQUENCE</scope>
    <source>
        <strain evidence="3">PL_HMW_Pooled</strain>
    </source>
</reference>
<dbReference type="InterPro" id="IPR048365">
    <property type="entry name" value="TNP-like_RNaseH_N"/>
</dbReference>
<reference evidence="3" key="1">
    <citation type="submission" date="2021-07" db="EMBL/GenBank/DDBJ databases">
        <authorList>
            <person name="Catto M.A."/>
            <person name="Jacobson A."/>
            <person name="Kennedy G."/>
            <person name="Labadie P."/>
            <person name="Hunt B.G."/>
            <person name="Srinivasan R."/>
        </authorList>
    </citation>
    <scope>NUCLEOTIDE SEQUENCE</scope>
    <source>
        <strain evidence="3">PL_HMW_Pooled</strain>
        <tissue evidence="3">Head</tissue>
    </source>
</reference>
<dbReference type="Pfam" id="PF21787">
    <property type="entry name" value="TNP-like_RNaseH_N"/>
    <property type="match status" value="1"/>
</dbReference>
<dbReference type="Pfam" id="PF21788">
    <property type="entry name" value="TNP-like_GBD"/>
    <property type="match status" value="1"/>
</dbReference>
<sequence length="675" mass="76445">ESDAVFRAPPPPDLASDLLLLVESKAVQRDVFVKANGDVDVNIEVHGQHYNSSSILRDVMVPQPLLSEEDTGYFVDRIAQIVNKVRILEICAGVDNVEYKDAWDVNGKGVVDCDVYKECRYRETYSKQKDKRLESKQMKIKFQNVTIDRLRKRMQELIAKEGVKVEKELSSDLTEILQSANLSVPQSLFFQQQLKAVSCKKSCGMRWHPTLIRLALSVYLKSPSAYKTLHESGFIKLPSARTLFDYSHATKIQQGIDTTVLENEAKQVYEEEKSRKQYHVLLADEMHISKNLVVQKSTGEIIGFTNRDDLDKEVKSLDAYLDNPEKVVEDEVATKIMAFMVRGLSNRVKDVVASYPVYVPHLLKTIRNGLFNSRLGKKGTRCLRKNGQTLVWNTIIKLYLSKKNATLRKSYKLNVQNVFLDSYSKMKVPLAAAVMSKTVSNDIASQQWPGTSELVEFLLKTNNWFDLLNGAFSSHGVMKNNRRLDPYTMAGVEAFQNDSENSRFKELLDYCKYLNEWKEEILNKQKQGADLSIMSELGVQPLEDVSFHALEESQSEENEYNSKCLLPHQTLLGIEISTRAFISAVSFLLGEGISFVNARSFCQDPLEQNFGKHRQGGGGSCAPNTHQYFFKQRAISTIGQLAAAKRSAGNTEIINEVNFISSEPLPKRKCVRSKK</sequence>
<evidence type="ECO:0000313" key="4">
    <source>
        <dbReference type="Proteomes" id="UP001219518"/>
    </source>
</evidence>
<evidence type="ECO:0000259" key="2">
    <source>
        <dbReference type="Pfam" id="PF21788"/>
    </source>
</evidence>
<comment type="caution">
    <text evidence="3">The sequence shown here is derived from an EMBL/GenBank/DDBJ whole genome shotgun (WGS) entry which is preliminary data.</text>
</comment>
<dbReference type="EMBL" id="JAHWGI010001420">
    <property type="protein sequence ID" value="KAK3931215.1"/>
    <property type="molecule type" value="Genomic_DNA"/>
</dbReference>
<proteinExistence type="predicted"/>
<keyword evidence="4" id="KW-1185">Reference proteome</keyword>
<accession>A0AAE1I2M5</accession>
<evidence type="ECO:0000313" key="3">
    <source>
        <dbReference type="EMBL" id="KAK3931215.1"/>
    </source>
</evidence>
<feature type="domain" description="Transposable element P transposase-like GTP-binding insertion" evidence="2">
    <location>
        <begin position="361"/>
        <end position="470"/>
    </location>
</feature>
<evidence type="ECO:0000259" key="1">
    <source>
        <dbReference type="Pfam" id="PF21787"/>
    </source>
</evidence>
<organism evidence="3 4">
    <name type="scientific">Frankliniella fusca</name>
    <dbReference type="NCBI Taxonomy" id="407009"/>
    <lineage>
        <taxon>Eukaryota</taxon>
        <taxon>Metazoa</taxon>
        <taxon>Ecdysozoa</taxon>
        <taxon>Arthropoda</taxon>
        <taxon>Hexapoda</taxon>
        <taxon>Insecta</taxon>
        <taxon>Pterygota</taxon>
        <taxon>Neoptera</taxon>
        <taxon>Paraneoptera</taxon>
        <taxon>Thysanoptera</taxon>
        <taxon>Terebrantia</taxon>
        <taxon>Thripoidea</taxon>
        <taxon>Thripidae</taxon>
        <taxon>Frankliniella</taxon>
    </lineage>
</organism>
<dbReference type="AlphaFoldDB" id="A0AAE1I2M5"/>
<name>A0AAE1I2M5_9NEOP</name>
<protein>
    <submittedName>
        <fullName evidence="3">Transposable element P transposase</fullName>
    </submittedName>
</protein>
<dbReference type="Proteomes" id="UP001219518">
    <property type="component" value="Unassembled WGS sequence"/>
</dbReference>
<gene>
    <name evidence="3" type="ORF">KUF71_025359</name>
</gene>
<feature type="domain" description="Transposable element P transposase-like RNase H" evidence="1">
    <location>
        <begin position="253"/>
        <end position="355"/>
    </location>
</feature>
<dbReference type="InterPro" id="IPR048366">
    <property type="entry name" value="TNP-like_GBD"/>
</dbReference>